<protein>
    <submittedName>
        <fullName evidence="1">13217_t:CDS:1</fullName>
    </submittedName>
</protein>
<keyword evidence="2" id="KW-1185">Reference proteome</keyword>
<dbReference type="Gene3D" id="1.10.10.1810">
    <property type="entry name" value="RNA ligase"/>
    <property type="match status" value="1"/>
</dbReference>
<dbReference type="AlphaFoldDB" id="A0A9N9ILL0"/>
<feature type="non-terminal residue" evidence="1">
    <location>
        <position position="1"/>
    </location>
</feature>
<proteinExistence type="predicted"/>
<dbReference type="InterPro" id="IPR041948">
    <property type="entry name" value="Rnl1/2_C_sf"/>
</dbReference>
<name>A0A9N9ILL0_9GLOM</name>
<reference evidence="1" key="1">
    <citation type="submission" date="2021-06" db="EMBL/GenBank/DDBJ databases">
        <authorList>
            <person name="Kallberg Y."/>
            <person name="Tangrot J."/>
            <person name="Rosling A."/>
        </authorList>
    </citation>
    <scope>NUCLEOTIDE SEQUENCE</scope>
    <source>
        <strain evidence="1">CL551</strain>
    </source>
</reference>
<organism evidence="1 2">
    <name type="scientific">Acaulospora morrowiae</name>
    <dbReference type="NCBI Taxonomy" id="94023"/>
    <lineage>
        <taxon>Eukaryota</taxon>
        <taxon>Fungi</taxon>
        <taxon>Fungi incertae sedis</taxon>
        <taxon>Mucoromycota</taxon>
        <taxon>Glomeromycotina</taxon>
        <taxon>Glomeromycetes</taxon>
        <taxon>Diversisporales</taxon>
        <taxon>Acaulosporaceae</taxon>
        <taxon>Acaulospora</taxon>
    </lineage>
</organism>
<dbReference type="Proteomes" id="UP000789342">
    <property type="component" value="Unassembled WGS sequence"/>
</dbReference>
<accession>A0A9N9ILL0</accession>
<sequence>EKLQEVAELLFNDAMEDFEKDEELMNRYEELPEKQKDIIKARGKSAASKVAREYALNVYKVDIKKPSHSILDADEIMDTTT</sequence>
<evidence type="ECO:0000313" key="1">
    <source>
        <dbReference type="EMBL" id="CAG8741044.1"/>
    </source>
</evidence>
<dbReference type="EMBL" id="CAJVPV010030546">
    <property type="protein sequence ID" value="CAG8741044.1"/>
    <property type="molecule type" value="Genomic_DNA"/>
</dbReference>
<evidence type="ECO:0000313" key="2">
    <source>
        <dbReference type="Proteomes" id="UP000789342"/>
    </source>
</evidence>
<comment type="caution">
    <text evidence="1">The sequence shown here is derived from an EMBL/GenBank/DDBJ whole genome shotgun (WGS) entry which is preliminary data.</text>
</comment>
<gene>
    <name evidence="1" type="ORF">AMORRO_LOCUS14717</name>
</gene>